<dbReference type="Gene3D" id="3.60.21.10">
    <property type="match status" value="1"/>
</dbReference>
<proteinExistence type="predicted"/>
<dbReference type="InterPro" id="IPR006186">
    <property type="entry name" value="Ser/Thr-sp_prot-phosphatase"/>
</dbReference>
<keyword evidence="3" id="KW-1185">Reference proteome</keyword>
<dbReference type="InterPro" id="IPR004843">
    <property type="entry name" value="Calcineurin-like_PHP"/>
</dbReference>
<dbReference type="GO" id="GO:0016787">
    <property type="term" value="F:hydrolase activity"/>
    <property type="evidence" value="ECO:0007669"/>
    <property type="project" value="UniProtKB-KW"/>
</dbReference>
<evidence type="ECO:0000313" key="2">
    <source>
        <dbReference type="EMBL" id="MDP1026675.1"/>
    </source>
</evidence>
<dbReference type="EMBL" id="JAUUDS010000001">
    <property type="protein sequence ID" value="MDP1026675.1"/>
    <property type="molecule type" value="Genomic_DNA"/>
</dbReference>
<dbReference type="InterPro" id="IPR029052">
    <property type="entry name" value="Metallo-depent_PP-like"/>
</dbReference>
<dbReference type="Pfam" id="PF00149">
    <property type="entry name" value="Metallophos"/>
    <property type="match status" value="1"/>
</dbReference>
<dbReference type="CDD" id="cd00144">
    <property type="entry name" value="MPP_PPP_family"/>
    <property type="match status" value="1"/>
</dbReference>
<feature type="domain" description="Calcineurin-like phosphoesterase" evidence="1">
    <location>
        <begin position="22"/>
        <end position="212"/>
    </location>
</feature>
<dbReference type="SUPFAM" id="SSF56300">
    <property type="entry name" value="Metallo-dependent phosphatases"/>
    <property type="match status" value="1"/>
</dbReference>
<sequence>MLKKIFAARSKTTGPSVPPGERVYAVGDIHGCVVELDDLLGQIERDDAARGPADTTIVFLGDFVDRGPSSAQVIDRLLALRQRRPNTRFLIGNHEELFIDALAGEDKPLRLFTRVGGRETVLSYGMTPTAYDEADYDVLLAEMQARVPATHRVFLESLENMVVKGDYAFVHAGIHPDTALEDQRPRDLRWIREPFLSHRKPLEKLIVHGHTIVETATPGPVRFPIDTGAYLTGVLTALGLEGDRHWLLQTAPRG</sequence>
<evidence type="ECO:0000259" key="1">
    <source>
        <dbReference type="Pfam" id="PF00149"/>
    </source>
</evidence>
<gene>
    <name evidence="2" type="ORF">Q5H91_05590</name>
</gene>
<dbReference type="RefSeq" id="WP_305172224.1">
    <property type="nucleotide sequence ID" value="NZ_JAUUDS010000001.1"/>
</dbReference>
<keyword evidence="2" id="KW-0378">Hydrolase</keyword>
<comment type="caution">
    <text evidence="2">The sequence shown here is derived from an EMBL/GenBank/DDBJ whole genome shotgun (WGS) entry which is preliminary data.</text>
</comment>
<dbReference type="PANTHER" id="PTHR42850">
    <property type="entry name" value="METALLOPHOSPHOESTERASE"/>
    <property type="match status" value="1"/>
</dbReference>
<evidence type="ECO:0000313" key="3">
    <source>
        <dbReference type="Proteomes" id="UP001230685"/>
    </source>
</evidence>
<organism evidence="2 3">
    <name type="scientific">Sphingomonas aurea</name>
    <dbReference type="NCBI Taxonomy" id="3063994"/>
    <lineage>
        <taxon>Bacteria</taxon>
        <taxon>Pseudomonadati</taxon>
        <taxon>Pseudomonadota</taxon>
        <taxon>Alphaproteobacteria</taxon>
        <taxon>Sphingomonadales</taxon>
        <taxon>Sphingomonadaceae</taxon>
        <taxon>Sphingomonas</taxon>
    </lineage>
</organism>
<reference evidence="2 3" key="1">
    <citation type="submission" date="2023-07" db="EMBL/GenBank/DDBJ databases">
        <authorList>
            <person name="Kim M.K."/>
        </authorList>
    </citation>
    <scope>NUCLEOTIDE SEQUENCE [LARGE SCALE GENOMIC DNA]</scope>
    <source>
        <strain evidence="2 3">KR1UV-12</strain>
    </source>
</reference>
<dbReference type="InterPro" id="IPR050126">
    <property type="entry name" value="Ap4A_hydrolase"/>
</dbReference>
<dbReference type="Proteomes" id="UP001230685">
    <property type="component" value="Unassembled WGS sequence"/>
</dbReference>
<accession>A0ABT9EIK6</accession>
<dbReference type="PANTHER" id="PTHR42850:SF4">
    <property type="entry name" value="ZINC-DEPENDENT ENDOPOLYPHOSPHATASE"/>
    <property type="match status" value="1"/>
</dbReference>
<dbReference type="EC" id="3.1.-.-" evidence="2"/>
<name>A0ABT9EIK6_9SPHN</name>
<protein>
    <submittedName>
        <fullName evidence="2">Metallophosphoesterase family protein</fullName>
        <ecNumber evidence="2">3.1.-.-</ecNumber>
    </submittedName>
</protein>
<dbReference type="PRINTS" id="PR00114">
    <property type="entry name" value="STPHPHTASE"/>
</dbReference>